<protein>
    <submittedName>
        <fullName evidence="1">Uncharacterized protein</fullName>
    </submittedName>
</protein>
<accession>A0A4Q1BEA3</accession>
<dbReference type="STRING" id="5217.A0A4Q1BEA3"/>
<dbReference type="VEuPathDB" id="FungiDB:TREMEDRAFT_71244"/>
<dbReference type="AlphaFoldDB" id="A0A4Q1BEA3"/>
<comment type="caution">
    <text evidence="1">The sequence shown here is derived from an EMBL/GenBank/DDBJ whole genome shotgun (WGS) entry which is preliminary data.</text>
</comment>
<dbReference type="InParanoid" id="A0A4Q1BEA3"/>
<keyword evidence="2" id="KW-1185">Reference proteome</keyword>
<dbReference type="EMBL" id="SDIL01000100">
    <property type="protein sequence ID" value="RXK36344.1"/>
    <property type="molecule type" value="Genomic_DNA"/>
</dbReference>
<dbReference type="OrthoDB" id="66369at2759"/>
<dbReference type="Proteomes" id="UP000289152">
    <property type="component" value="Unassembled WGS sequence"/>
</dbReference>
<sequence length="133" mass="15504">MLDKIDFDVPEATQYLNGEYKTILQLVTVLSHGKQAKRLTDKAINHQECVQNLRKAVYDFKIKIEASERGSAKYKMLLHQGVNYLYRYGAMIVLANFLLEIKDQNVSLRESDFPKWLEQHREISSVLSRKTLD</sequence>
<reference evidence="1 2" key="1">
    <citation type="submission" date="2016-06" db="EMBL/GenBank/DDBJ databases">
        <title>Evolution of pathogenesis and genome organization in the Tremellales.</title>
        <authorList>
            <person name="Cuomo C."/>
            <person name="Litvintseva A."/>
            <person name="Heitman J."/>
            <person name="Chen Y."/>
            <person name="Sun S."/>
            <person name="Springer D."/>
            <person name="Dromer F."/>
            <person name="Young S."/>
            <person name="Zeng Q."/>
            <person name="Chapman S."/>
            <person name="Gujja S."/>
            <person name="Saif S."/>
            <person name="Birren B."/>
        </authorList>
    </citation>
    <scope>NUCLEOTIDE SEQUENCE [LARGE SCALE GENOMIC DNA]</scope>
    <source>
        <strain evidence="1 2">ATCC 28783</strain>
    </source>
</reference>
<evidence type="ECO:0000313" key="2">
    <source>
        <dbReference type="Proteomes" id="UP000289152"/>
    </source>
</evidence>
<evidence type="ECO:0000313" key="1">
    <source>
        <dbReference type="EMBL" id="RXK36344.1"/>
    </source>
</evidence>
<name>A0A4Q1BEA3_TREME</name>
<gene>
    <name evidence="1" type="ORF">M231_06381</name>
</gene>
<proteinExistence type="predicted"/>
<organism evidence="1 2">
    <name type="scientific">Tremella mesenterica</name>
    <name type="common">Jelly fungus</name>
    <dbReference type="NCBI Taxonomy" id="5217"/>
    <lineage>
        <taxon>Eukaryota</taxon>
        <taxon>Fungi</taxon>
        <taxon>Dikarya</taxon>
        <taxon>Basidiomycota</taxon>
        <taxon>Agaricomycotina</taxon>
        <taxon>Tremellomycetes</taxon>
        <taxon>Tremellales</taxon>
        <taxon>Tremellaceae</taxon>
        <taxon>Tremella</taxon>
    </lineage>
</organism>